<evidence type="ECO:0000256" key="2">
    <source>
        <dbReference type="ARBA" id="ARBA00008467"/>
    </source>
</evidence>
<dbReference type="InterPro" id="IPR000794">
    <property type="entry name" value="Beta-ketoacyl_synthase"/>
</dbReference>
<dbReference type="RefSeq" id="WP_344799796.1">
    <property type="nucleotide sequence ID" value="NZ_BAABBN010000012.1"/>
</dbReference>
<comment type="catalytic activity">
    <reaction evidence="11">
        <text>(9Z)-hexadecenoyl-[ACP] + malonyl-[ACP] + H(+) = 3-oxo-(11Z)-octadecenoyl-[ACP] + holo-[ACP] + CO2</text>
        <dbReference type="Rhea" id="RHEA:55040"/>
        <dbReference type="Rhea" id="RHEA-COMP:9623"/>
        <dbReference type="Rhea" id="RHEA-COMP:9685"/>
        <dbReference type="Rhea" id="RHEA-COMP:10800"/>
        <dbReference type="Rhea" id="RHEA-COMP:14074"/>
        <dbReference type="ChEBI" id="CHEBI:15378"/>
        <dbReference type="ChEBI" id="CHEBI:16526"/>
        <dbReference type="ChEBI" id="CHEBI:64479"/>
        <dbReference type="ChEBI" id="CHEBI:78449"/>
        <dbReference type="ChEBI" id="CHEBI:83989"/>
        <dbReference type="ChEBI" id="CHEBI:138538"/>
        <dbReference type="EC" id="2.3.1.179"/>
    </reaction>
</comment>
<dbReference type="PROSITE" id="PS52004">
    <property type="entry name" value="KS3_2"/>
    <property type="match status" value="1"/>
</dbReference>
<evidence type="ECO:0000256" key="8">
    <source>
        <dbReference type="ARBA" id="ARBA00023098"/>
    </source>
</evidence>
<evidence type="ECO:0000256" key="5">
    <source>
        <dbReference type="ARBA" id="ARBA00022516"/>
    </source>
</evidence>
<comment type="caution">
    <text evidence="14">The sequence shown here is derived from an EMBL/GenBank/DDBJ whole genome shotgun (WGS) entry which is preliminary data.</text>
</comment>
<reference evidence="15" key="1">
    <citation type="journal article" date="2019" name="Int. J. Syst. Evol. Microbiol.">
        <title>The Global Catalogue of Microorganisms (GCM) 10K type strain sequencing project: providing services to taxonomists for standard genome sequencing and annotation.</title>
        <authorList>
            <consortium name="The Broad Institute Genomics Platform"/>
            <consortium name="The Broad Institute Genome Sequencing Center for Infectious Disease"/>
            <person name="Wu L."/>
            <person name="Ma J."/>
        </authorList>
    </citation>
    <scope>NUCLEOTIDE SEQUENCE [LARGE SCALE GENOMIC DNA]</scope>
    <source>
        <strain evidence="15">JCM 17551</strain>
    </source>
</reference>
<comment type="similarity">
    <text evidence="2 11 12">Belongs to the thiolase-like superfamily. Beta-ketoacyl-ACP synthases family.</text>
</comment>
<accession>A0ABP7N3R7</accession>
<dbReference type="NCBIfam" id="NF005589">
    <property type="entry name" value="PRK07314.1"/>
    <property type="match status" value="1"/>
</dbReference>
<dbReference type="InterPro" id="IPR020841">
    <property type="entry name" value="PKS_Beta-ketoAc_synthase_dom"/>
</dbReference>
<dbReference type="NCBIfam" id="TIGR03150">
    <property type="entry name" value="fabF"/>
    <property type="match status" value="1"/>
</dbReference>
<proteinExistence type="inferred from homology"/>
<dbReference type="PANTHER" id="PTHR11712:SF336">
    <property type="entry name" value="3-OXOACYL-[ACYL-CARRIER-PROTEIN] SYNTHASE, MITOCHONDRIAL"/>
    <property type="match status" value="1"/>
</dbReference>
<dbReference type="CDD" id="cd00834">
    <property type="entry name" value="KAS_I_II"/>
    <property type="match status" value="1"/>
</dbReference>
<dbReference type="Pfam" id="PF00109">
    <property type="entry name" value="ketoacyl-synt"/>
    <property type="match status" value="1"/>
</dbReference>
<dbReference type="InterPro" id="IPR014030">
    <property type="entry name" value="Ketoacyl_synth_N"/>
</dbReference>
<dbReference type="PIRSF" id="PIRSF000447">
    <property type="entry name" value="KAS_II"/>
    <property type="match status" value="1"/>
</dbReference>
<evidence type="ECO:0000256" key="10">
    <source>
        <dbReference type="ARBA" id="ARBA00023315"/>
    </source>
</evidence>
<sequence length="416" mass="43438">MQGRRVVITGMGCVSPLGNSVESTWKAALQGRSGISSISQFDASQYPVTFGGTIKEFDSEALFGKKESRKMDVFIQYGLASAIEAFTDAGLDGVEFDVFRAGVAFGSGIGGIETIEKNHDVLRKSGHRRVSPFFIPSVIVNMLAGHVSMHLALKGPNIAISTACATGIHNLGFAARSIAYGDADVMLAGAGEMCTTELGLAGFTSARALSTRNESPEQASRPWDADRDGFVLGDGAATLVLEDYEHAKARGAKIYAEVLGFGMSGDAHHITAPSEDGEGAQRAMLAALGDAQLVPGDISYINAHATSTVLGDQAELNAITAVFSGPGSLRGGSLKMSSTKSMTGHLLGAAGALEAIFCVKALEEQIAPPTINLHRFDDVGIDLVPNRAKAFQGRYVMNNSFGFGGTNASMVFGACS</sequence>
<evidence type="ECO:0000313" key="15">
    <source>
        <dbReference type="Proteomes" id="UP001501565"/>
    </source>
</evidence>
<keyword evidence="10 11" id="KW-0012">Acyltransferase</keyword>
<evidence type="ECO:0000259" key="13">
    <source>
        <dbReference type="PROSITE" id="PS52004"/>
    </source>
</evidence>
<dbReference type="InterPro" id="IPR018201">
    <property type="entry name" value="Ketoacyl_synth_AS"/>
</dbReference>
<evidence type="ECO:0000256" key="11">
    <source>
        <dbReference type="PIRNR" id="PIRNR000447"/>
    </source>
</evidence>
<dbReference type="Pfam" id="PF02801">
    <property type="entry name" value="Ketoacyl-synt_C"/>
    <property type="match status" value="1"/>
</dbReference>
<keyword evidence="6 11" id="KW-0808">Transferase</keyword>
<comment type="function">
    <text evidence="11">Involved in the type II fatty acid elongation cycle. Catalyzes the elongation of a wide range of acyl-ACP by the addition of two carbons from malonyl-ACP to an acyl acceptor. Can efficiently catalyze the conversion of palmitoleoyl-ACP (cis-hexadec-9-enoyl-ACP) to cis-vaccenoyl-ACP (cis-octadec-11-enoyl-ACP), an essential step in the thermal regulation of fatty acid composition.</text>
</comment>
<evidence type="ECO:0000256" key="4">
    <source>
        <dbReference type="ARBA" id="ARBA00014657"/>
    </source>
</evidence>
<protein>
    <recommendedName>
        <fullName evidence="4 11">3-oxoacyl-[acyl-carrier-protein] synthase 2</fullName>
        <ecNumber evidence="3 11">2.3.1.179</ecNumber>
    </recommendedName>
</protein>
<keyword evidence="8" id="KW-0443">Lipid metabolism</keyword>
<evidence type="ECO:0000256" key="3">
    <source>
        <dbReference type="ARBA" id="ARBA00012356"/>
    </source>
</evidence>
<organism evidence="14 15">
    <name type="scientific">Litoribacillus peritrichatus</name>
    <dbReference type="NCBI Taxonomy" id="718191"/>
    <lineage>
        <taxon>Bacteria</taxon>
        <taxon>Pseudomonadati</taxon>
        <taxon>Pseudomonadota</taxon>
        <taxon>Gammaproteobacteria</taxon>
        <taxon>Oceanospirillales</taxon>
        <taxon>Oceanospirillaceae</taxon>
        <taxon>Litoribacillus</taxon>
    </lineage>
</organism>
<gene>
    <name evidence="14" type="primary">fabF</name>
    <name evidence="14" type="ORF">GCM10022277_34030</name>
</gene>
<dbReference type="SUPFAM" id="SSF53901">
    <property type="entry name" value="Thiolase-like"/>
    <property type="match status" value="2"/>
</dbReference>
<dbReference type="InterPro" id="IPR017568">
    <property type="entry name" value="3-oxoacyl-ACP_synth-2"/>
</dbReference>
<comment type="pathway">
    <text evidence="1 11">Lipid metabolism; fatty acid biosynthesis.</text>
</comment>
<evidence type="ECO:0000313" key="14">
    <source>
        <dbReference type="EMBL" id="GAA3934647.1"/>
    </source>
</evidence>
<evidence type="ECO:0000256" key="12">
    <source>
        <dbReference type="RuleBase" id="RU003694"/>
    </source>
</evidence>
<dbReference type="Proteomes" id="UP001501565">
    <property type="component" value="Unassembled WGS sequence"/>
</dbReference>
<evidence type="ECO:0000256" key="7">
    <source>
        <dbReference type="ARBA" id="ARBA00022832"/>
    </source>
</evidence>
<dbReference type="SMART" id="SM00825">
    <property type="entry name" value="PKS_KS"/>
    <property type="match status" value="1"/>
</dbReference>
<evidence type="ECO:0000256" key="1">
    <source>
        <dbReference type="ARBA" id="ARBA00005194"/>
    </source>
</evidence>
<keyword evidence="9 11" id="KW-0275">Fatty acid biosynthesis</keyword>
<evidence type="ECO:0000256" key="9">
    <source>
        <dbReference type="ARBA" id="ARBA00023160"/>
    </source>
</evidence>
<dbReference type="InterPro" id="IPR016039">
    <property type="entry name" value="Thiolase-like"/>
</dbReference>
<feature type="domain" description="Ketosynthase family 3 (KS3)" evidence="13">
    <location>
        <begin position="3"/>
        <end position="414"/>
    </location>
</feature>
<evidence type="ECO:0000256" key="6">
    <source>
        <dbReference type="ARBA" id="ARBA00022679"/>
    </source>
</evidence>
<keyword evidence="15" id="KW-1185">Reference proteome</keyword>
<dbReference type="EMBL" id="BAABBN010000012">
    <property type="protein sequence ID" value="GAA3934647.1"/>
    <property type="molecule type" value="Genomic_DNA"/>
</dbReference>
<dbReference type="Gene3D" id="3.40.47.10">
    <property type="match status" value="1"/>
</dbReference>
<dbReference type="EC" id="2.3.1.179" evidence="3 11"/>
<dbReference type="InterPro" id="IPR014031">
    <property type="entry name" value="Ketoacyl_synth_C"/>
</dbReference>
<dbReference type="PROSITE" id="PS00606">
    <property type="entry name" value="KS3_1"/>
    <property type="match status" value="1"/>
</dbReference>
<comment type="catalytic activity">
    <reaction evidence="11">
        <text>a fatty acyl-[ACP] + malonyl-[ACP] + H(+) = a 3-oxoacyl-[ACP] + holo-[ACP] + CO2</text>
        <dbReference type="Rhea" id="RHEA:22836"/>
        <dbReference type="Rhea" id="RHEA-COMP:9623"/>
        <dbReference type="Rhea" id="RHEA-COMP:9685"/>
        <dbReference type="Rhea" id="RHEA-COMP:9916"/>
        <dbReference type="Rhea" id="RHEA-COMP:14125"/>
        <dbReference type="ChEBI" id="CHEBI:15378"/>
        <dbReference type="ChEBI" id="CHEBI:16526"/>
        <dbReference type="ChEBI" id="CHEBI:64479"/>
        <dbReference type="ChEBI" id="CHEBI:78449"/>
        <dbReference type="ChEBI" id="CHEBI:78776"/>
        <dbReference type="ChEBI" id="CHEBI:138651"/>
    </reaction>
</comment>
<keyword evidence="5 11" id="KW-0444">Lipid biosynthesis</keyword>
<dbReference type="PANTHER" id="PTHR11712">
    <property type="entry name" value="POLYKETIDE SYNTHASE-RELATED"/>
    <property type="match status" value="1"/>
</dbReference>
<keyword evidence="7" id="KW-0276">Fatty acid metabolism</keyword>
<name>A0ABP7N3R7_9GAMM</name>